<proteinExistence type="predicted"/>
<evidence type="ECO:0000313" key="3">
    <source>
        <dbReference type="Proteomes" id="UP000666369"/>
    </source>
</evidence>
<reference evidence="1 3" key="1">
    <citation type="submission" date="2020-01" db="EMBL/GenBank/DDBJ databases">
        <authorList>
            <person name="Lee S.D."/>
        </authorList>
    </citation>
    <scope>NUCLEOTIDE SEQUENCE [LARGE SCALE GENOMIC DNA]</scope>
    <source>
        <strain evidence="1 3">SAP-35</strain>
    </source>
</reference>
<evidence type="ECO:0000313" key="1">
    <source>
        <dbReference type="EMBL" id="NGZ85120.1"/>
    </source>
</evidence>
<dbReference type="RefSeq" id="WP_166103238.1">
    <property type="nucleotide sequence ID" value="NZ_JAADJT010000005.1"/>
</dbReference>
<reference evidence="1" key="3">
    <citation type="submission" date="2024-05" db="EMBL/GenBank/DDBJ databases">
        <title>Duganella aceri sp. nov., isolated from tree sap.</title>
        <authorList>
            <person name="Kim I.S."/>
        </authorList>
    </citation>
    <scope>NUCLEOTIDE SEQUENCE</scope>
    <source>
        <strain evidence="1">SAP-35</strain>
    </source>
</reference>
<organism evidence="1 3">
    <name type="scientific">Duganella aceris</name>
    <dbReference type="NCBI Taxonomy" id="2703883"/>
    <lineage>
        <taxon>Bacteria</taxon>
        <taxon>Pseudomonadati</taxon>
        <taxon>Pseudomonadota</taxon>
        <taxon>Betaproteobacteria</taxon>
        <taxon>Burkholderiales</taxon>
        <taxon>Oxalobacteraceae</taxon>
        <taxon>Telluria group</taxon>
        <taxon>Duganella</taxon>
    </lineage>
</organism>
<comment type="caution">
    <text evidence="1">The sequence shown here is derived from an EMBL/GenBank/DDBJ whole genome shotgun (WGS) entry which is preliminary data.</text>
</comment>
<reference evidence="3" key="2">
    <citation type="submission" date="2023-07" db="EMBL/GenBank/DDBJ databases">
        <title>Duganella aceri sp. nov., isolated from tree sap.</title>
        <authorList>
            <person name="Kim I.S."/>
        </authorList>
    </citation>
    <scope>NUCLEOTIDE SEQUENCE [LARGE SCALE GENOMIC DNA]</scope>
    <source>
        <strain evidence="2 3">SAP-35</strain>
    </source>
</reference>
<dbReference type="EMBL" id="JAADJT010000005">
    <property type="protein sequence ID" value="NGZ85122.1"/>
    <property type="molecule type" value="Genomic_DNA"/>
</dbReference>
<sequence length="92" mass="9679">MKSLTIKDLARTEELDGKAMAAVRGGWSMNSPKYTIGDVSYAPSYDSSIHATQNLAQLQNVTNAVANGSAFLDGVHATNTTSQSGQNNIFGA</sequence>
<evidence type="ECO:0000313" key="2">
    <source>
        <dbReference type="EMBL" id="NGZ85122.1"/>
    </source>
</evidence>
<accession>A0ABX0FKL0</accession>
<dbReference type="Proteomes" id="UP000666369">
    <property type="component" value="Unassembled WGS sequence"/>
</dbReference>
<gene>
    <name evidence="1" type="ORF">GW587_12760</name>
    <name evidence="2" type="ORF">GW587_12770</name>
</gene>
<dbReference type="EMBL" id="JAADJT010000005">
    <property type="protein sequence ID" value="NGZ85120.1"/>
    <property type="molecule type" value="Genomic_DNA"/>
</dbReference>
<keyword evidence="3" id="KW-1185">Reference proteome</keyword>
<name>A0ABX0FKL0_9BURK</name>
<protein>
    <submittedName>
        <fullName evidence="1">Uncharacterized protein</fullName>
    </submittedName>
</protein>